<gene>
    <name evidence="3" type="ORF">MPDQ_006485</name>
</gene>
<dbReference type="InterPro" id="IPR046366">
    <property type="entry name" value="MPAB"/>
</dbReference>
<evidence type="ECO:0000256" key="1">
    <source>
        <dbReference type="SAM" id="Phobius"/>
    </source>
</evidence>
<name>A0A507QXS3_MONPU</name>
<keyword evidence="1" id="KW-0812">Transmembrane</keyword>
<keyword evidence="4" id="KW-1185">Reference proteome</keyword>
<protein>
    <recommendedName>
        <fullName evidence="2">ER-bound oxygenase mpaB/mpaB'/Rubber oxygenase catalytic domain-containing protein</fullName>
    </recommendedName>
</protein>
<dbReference type="EMBL" id="VIFY01000057">
    <property type="protein sequence ID" value="TQB72769.1"/>
    <property type="molecule type" value="Genomic_DNA"/>
</dbReference>
<dbReference type="PANTHER" id="PTHR36124">
    <property type="match status" value="1"/>
</dbReference>
<dbReference type="InterPro" id="IPR018713">
    <property type="entry name" value="MPAB/Lcp_cat_dom"/>
</dbReference>
<keyword evidence="1" id="KW-0472">Membrane</keyword>
<feature type="transmembrane region" description="Helical" evidence="1">
    <location>
        <begin position="12"/>
        <end position="36"/>
    </location>
</feature>
<sequence>MDTINQLPSTLTLTSTAFTITITTLLITYITLVRILRYKNLQSIQRKYGKYTQNPYAMDYKTAHAILKTVFLREFPFIYGFGTQFALIKSYGVASGTQLLVHTRRLTSKRTVGKRAEDTGVFIAEFLVSGIDTPRGLKALAKMNWIHRQYGSKITNGEMVHTLALFVLEPQRWIDKYEWRPLTEIERVAIFTYWREIGNRMGMRDIPRTLEEFKTWTADFEEKNMRFAESNRKCVLATLDLFVRPLPGFMQQIITDKVFPTFIEPHVRPVLGLRDPPFVVEKGMEWFFFIRKLLIRYLFLPRWSDVDAVGRENESGRVVRTVYLFEPWYVAETVWSFVLKTVLGRIAKRAPGPEFMSEGYLPEELGPVEFRDRSRDDVLAEAEGLKEYAQRGGGVGIGCPFGPAYR</sequence>
<dbReference type="OrthoDB" id="545169at2759"/>
<dbReference type="PANTHER" id="PTHR36124:SF1">
    <property type="entry name" value="ER-BOUND OXYGENASE MPAB_MPAB'_RUBBER OXYGENASE CATALYTIC DOMAIN-CONTAINING PROTEIN"/>
    <property type="match status" value="1"/>
</dbReference>
<reference evidence="3 4" key="1">
    <citation type="submission" date="2019-06" db="EMBL/GenBank/DDBJ databases">
        <title>Wine fermentation using esterase from Monascus purpureus.</title>
        <authorList>
            <person name="Geng C."/>
            <person name="Zhang Y."/>
        </authorList>
    </citation>
    <scope>NUCLEOTIDE SEQUENCE [LARGE SCALE GENOMIC DNA]</scope>
    <source>
        <strain evidence="3">HQ1</strain>
    </source>
</reference>
<accession>A0A507QXS3</accession>
<dbReference type="STRING" id="5098.A0A507QXS3"/>
<dbReference type="GO" id="GO:0016491">
    <property type="term" value="F:oxidoreductase activity"/>
    <property type="evidence" value="ECO:0007669"/>
    <property type="project" value="InterPro"/>
</dbReference>
<evidence type="ECO:0000313" key="3">
    <source>
        <dbReference type="EMBL" id="TQB72769.1"/>
    </source>
</evidence>
<evidence type="ECO:0000259" key="2">
    <source>
        <dbReference type="Pfam" id="PF09995"/>
    </source>
</evidence>
<keyword evidence="1" id="KW-1133">Transmembrane helix</keyword>
<evidence type="ECO:0000313" key="4">
    <source>
        <dbReference type="Proteomes" id="UP000319663"/>
    </source>
</evidence>
<dbReference type="AlphaFoldDB" id="A0A507QXS3"/>
<proteinExistence type="predicted"/>
<dbReference type="Proteomes" id="UP000319663">
    <property type="component" value="Unassembled WGS sequence"/>
</dbReference>
<dbReference type="Pfam" id="PF09995">
    <property type="entry name" value="MPAB_Lcp_cat"/>
    <property type="match status" value="1"/>
</dbReference>
<organism evidence="3 4">
    <name type="scientific">Monascus purpureus</name>
    <name type="common">Red mold</name>
    <name type="synonym">Monascus anka</name>
    <dbReference type="NCBI Taxonomy" id="5098"/>
    <lineage>
        <taxon>Eukaryota</taxon>
        <taxon>Fungi</taxon>
        <taxon>Dikarya</taxon>
        <taxon>Ascomycota</taxon>
        <taxon>Pezizomycotina</taxon>
        <taxon>Eurotiomycetes</taxon>
        <taxon>Eurotiomycetidae</taxon>
        <taxon>Eurotiales</taxon>
        <taxon>Aspergillaceae</taxon>
        <taxon>Monascus</taxon>
    </lineage>
</organism>
<feature type="domain" description="ER-bound oxygenase mpaB/mpaB'/Rubber oxygenase catalytic" evidence="2">
    <location>
        <begin position="111"/>
        <end position="274"/>
    </location>
</feature>
<comment type="caution">
    <text evidence="3">The sequence shown here is derived from an EMBL/GenBank/DDBJ whole genome shotgun (WGS) entry which is preliminary data.</text>
</comment>